<feature type="domain" description="Dihydroorotate dehydrogenase catalytic" evidence="7">
    <location>
        <begin position="37"/>
        <end position="356"/>
    </location>
</feature>
<dbReference type="SUPFAM" id="SSF51395">
    <property type="entry name" value="FMN-linked oxidoreductases"/>
    <property type="match status" value="1"/>
</dbReference>
<dbReference type="GO" id="GO:0006221">
    <property type="term" value="P:pyrimidine nucleotide biosynthetic process"/>
    <property type="evidence" value="ECO:0007669"/>
    <property type="project" value="UniProtKB-KW"/>
</dbReference>
<evidence type="ECO:0000256" key="1">
    <source>
        <dbReference type="ARBA" id="ARBA00001917"/>
    </source>
</evidence>
<dbReference type="AlphaFoldDB" id="A0A5C3NVB8"/>
<name>A0A5C3NVB8_9AGAM</name>
<evidence type="ECO:0000256" key="4">
    <source>
        <dbReference type="ARBA" id="ARBA00022643"/>
    </source>
</evidence>
<dbReference type="InterPro" id="IPR050074">
    <property type="entry name" value="DHO_dehydrogenase"/>
</dbReference>
<dbReference type="PANTHER" id="PTHR48109:SF1">
    <property type="entry name" value="DIHYDROOROTATE DEHYDROGENASE (FUMARATE)"/>
    <property type="match status" value="1"/>
</dbReference>
<keyword evidence="9" id="KW-1185">Reference proteome</keyword>
<keyword evidence="6" id="KW-0560">Oxidoreductase</keyword>
<comment type="cofactor">
    <cofactor evidence="1">
        <name>FMN</name>
        <dbReference type="ChEBI" id="CHEBI:58210"/>
    </cofactor>
</comment>
<dbReference type="OrthoDB" id="14784at2759"/>
<sequence>MSSPTLPSASLHTLNVCPTLINSSCAWASDLDDLTELYECEWTGAVVCRTATWNGFKEGEEHGVVFGKDMSNATLTTLNTYGYSPHPLSQYLAWIRELFANAPPRSNPSKPFIISITSNDPRELKEMVASIQTFRKDMGDIPSPSSPSPTCRIGIELNTSCPNMGPSHPPPSYIPTLLLPLLTVLADAFKADRSLTLGLKLPPFVHRGQFDAMIGATHMFTFLSPSTGEVNPFAYFASTNTLGSGLMFNEMVHMEAPSFIPNQTSSEASSQSPSPYALSTGGLAGAPLHPLSLGNVFTFRSLLATYPSSAMRGIKIVGIGGVVDGAGWKRMETAGASIVGCASIFGKEGVEAFVFVAAHL</sequence>
<keyword evidence="4" id="KW-0288">FMN</keyword>
<evidence type="ECO:0000256" key="5">
    <source>
        <dbReference type="ARBA" id="ARBA00022975"/>
    </source>
</evidence>
<comment type="pathway">
    <text evidence="2">Pyrimidine metabolism; UMP biosynthesis via de novo pathway.</text>
</comment>
<dbReference type="Gene3D" id="2.30.26.10">
    <property type="entry name" value="Dihydroorotate Dehydrogenase A, chain A, domain 2"/>
    <property type="match status" value="1"/>
</dbReference>
<accession>A0A5C3NVB8</accession>
<evidence type="ECO:0000259" key="7">
    <source>
        <dbReference type="Pfam" id="PF01180"/>
    </source>
</evidence>
<dbReference type="InterPro" id="IPR013785">
    <property type="entry name" value="Aldolase_TIM"/>
</dbReference>
<evidence type="ECO:0000313" key="8">
    <source>
        <dbReference type="EMBL" id="TFK57671.1"/>
    </source>
</evidence>
<reference evidence="8 9" key="1">
    <citation type="journal article" date="2019" name="Nat. Ecol. Evol.">
        <title>Megaphylogeny resolves global patterns of mushroom evolution.</title>
        <authorList>
            <person name="Varga T."/>
            <person name="Krizsan K."/>
            <person name="Foldi C."/>
            <person name="Dima B."/>
            <person name="Sanchez-Garcia M."/>
            <person name="Sanchez-Ramirez S."/>
            <person name="Szollosi G.J."/>
            <person name="Szarkandi J.G."/>
            <person name="Papp V."/>
            <person name="Albert L."/>
            <person name="Andreopoulos W."/>
            <person name="Angelini C."/>
            <person name="Antonin V."/>
            <person name="Barry K.W."/>
            <person name="Bougher N.L."/>
            <person name="Buchanan P."/>
            <person name="Buyck B."/>
            <person name="Bense V."/>
            <person name="Catcheside P."/>
            <person name="Chovatia M."/>
            <person name="Cooper J."/>
            <person name="Damon W."/>
            <person name="Desjardin D."/>
            <person name="Finy P."/>
            <person name="Geml J."/>
            <person name="Haridas S."/>
            <person name="Hughes K."/>
            <person name="Justo A."/>
            <person name="Karasinski D."/>
            <person name="Kautmanova I."/>
            <person name="Kiss B."/>
            <person name="Kocsube S."/>
            <person name="Kotiranta H."/>
            <person name="LaButti K.M."/>
            <person name="Lechner B.E."/>
            <person name="Liimatainen K."/>
            <person name="Lipzen A."/>
            <person name="Lukacs Z."/>
            <person name="Mihaltcheva S."/>
            <person name="Morgado L.N."/>
            <person name="Niskanen T."/>
            <person name="Noordeloos M.E."/>
            <person name="Ohm R.A."/>
            <person name="Ortiz-Santana B."/>
            <person name="Ovrebo C."/>
            <person name="Racz N."/>
            <person name="Riley R."/>
            <person name="Savchenko A."/>
            <person name="Shiryaev A."/>
            <person name="Soop K."/>
            <person name="Spirin V."/>
            <person name="Szebenyi C."/>
            <person name="Tomsovsky M."/>
            <person name="Tulloss R.E."/>
            <person name="Uehling J."/>
            <person name="Grigoriev I.V."/>
            <person name="Vagvolgyi C."/>
            <person name="Papp T."/>
            <person name="Martin F.M."/>
            <person name="Miettinen O."/>
            <person name="Hibbett D.S."/>
            <person name="Nagy L.G."/>
        </authorList>
    </citation>
    <scope>NUCLEOTIDE SEQUENCE [LARGE SCALE GENOMIC DNA]</scope>
    <source>
        <strain evidence="8 9">OMC1185</strain>
    </source>
</reference>
<evidence type="ECO:0000313" key="9">
    <source>
        <dbReference type="Proteomes" id="UP000305948"/>
    </source>
</evidence>
<dbReference type="GO" id="GO:0005737">
    <property type="term" value="C:cytoplasm"/>
    <property type="evidence" value="ECO:0007669"/>
    <property type="project" value="InterPro"/>
</dbReference>
<proteinExistence type="predicted"/>
<protein>
    <submittedName>
        <fullName evidence="8">FMN-linked oxidoreductase</fullName>
    </submittedName>
</protein>
<dbReference type="InterPro" id="IPR005720">
    <property type="entry name" value="Dihydroorotate_DH_cat"/>
</dbReference>
<dbReference type="GO" id="GO:0006207">
    <property type="term" value="P:'de novo' pyrimidine nucleobase biosynthetic process"/>
    <property type="evidence" value="ECO:0007669"/>
    <property type="project" value="TreeGrafter"/>
</dbReference>
<dbReference type="EMBL" id="ML213503">
    <property type="protein sequence ID" value="TFK57671.1"/>
    <property type="molecule type" value="Genomic_DNA"/>
</dbReference>
<dbReference type="PANTHER" id="PTHR48109">
    <property type="entry name" value="DIHYDROOROTATE DEHYDROGENASE (QUINONE), MITOCHONDRIAL-RELATED"/>
    <property type="match status" value="1"/>
</dbReference>
<evidence type="ECO:0000256" key="6">
    <source>
        <dbReference type="ARBA" id="ARBA00023002"/>
    </source>
</evidence>
<dbReference type="Gene3D" id="3.20.20.70">
    <property type="entry name" value="Aldolase class I"/>
    <property type="match status" value="1"/>
</dbReference>
<dbReference type="Proteomes" id="UP000305948">
    <property type="component" value="Unassembled WGS sequence"/>
</dbReference>
<keyword evidence="5" id="KW-0665">Pyrimidine biosynthesis</keyword>
<keyword evidence="3" id="KW-0285">Flavoprotein</keyword>
<evidence type="ECO:0000256" key="2">
    <source>
        <dbReference type="ARBA" id="ARBA00004725"/>
    </source>
</evidence>
<dbReference type="InterPro" id="IPR023359">
    <property type="entry name" value="Dihydro_DH_chainA_dom2"/>
</dbReference>
<gene>
    <name evidence="8" type="ORF">OE88DRAFT_1709841</name>
</gene>
<dbReference type="Pfam" id="PF01180">
    <property type="entry name" value="DHO_dh"/>
    <property type="match status" value="1"/>
</dbReference>
<evidence type="ECO:0000256" key="3">
    <source>
        <dbReference type="ARBA" id="ARBA00022630"/>
    </source>
</evidence>
<dbReference type="STRING" id="5364.A0A5C3NVB8"/>
<organism evidence="8 9">
    <name type="scientific">Heliocybe sulcata</name>
    <dbReference type="NCBI Taxonomy" id="5364"/>
    <lineage>
        <taxon>Eukaryota</taxon>
        <taxon>Fungi</taxon>
        <taxon>Dikarya</taxon>
        <taxon>Basidiomycota</taxon>
        <taxon>Agaricomycotina</taxon>
        <taxon>Agaricomycetes</taxon>
        <taxon>Gloeophyllales</taxon>
        <taxon>Gloeophyllaceae</taxon>
        <taxon>Heliocybe</taxon>
    </lineage>
</organism>
<dbReference type="GO" id="GO:0004152">
    <property type="term" value="F:dihydroorotate dehydrogenase activity"/>
    <property type="evidence" value="ECO:0007669"/>
    <property type="project" value="TreeGrafter"/>
</dbReference>